<dbReference type="SUPFAM" id="SSF55729">
    <property type="entry name" value="Acyl-CoA N-acyltransferases (Nat)"/>
    <property type="match status" value="1"/>
</dbReference>
<evidence type="ECO:0000313" key="3">
    <source>
        <dbReference type="Proteomes" id="UP000636793"/>
    </source>
</evidence>
<keyword evidence="3" id="KW-1185">Reference proteome</keyword>
<evidence type="ECO:0000313" key="2">
    <source>
        <dbReference type="EMBL" id="GGB19532.1"/>
    </source>
</evidence>
<accession>A0A916SW26</accession>
<dbReference type="InterPro" id="IPR000182">
    <property type="entry name" value="GNAT_dom"/>
</dbReference>
<sequence length="177" mass="19770">MPRLAWAKATAQDKPELTSFVCTAPAKAAYNHHRKMKHHPTPWELEVQSSVKRMKVAKPDTEALLIGRDGRGIAAVSNFSLAADRRGFCVCAIAVAKRVQRRGIGKEALLVSLDWMRTMAGGRSTEMAVMARIDPRNDASRKCFAHCGFEYHRMDGAFEVWVRELVPVRVSHLQPSS</sequence>
<reference evidence="2" key="1">
    <citation type="journal article" date="2014" name="Int. J. Syst. Evol. Microbiol.">
        <title>Complete genome sequence of Corynebacterium casei LMG S-19264T (=DSM 44701T), isolated from a smear-ripened cheese.</title>
        <authorList>
            <consortium name="US DOE Joint Genome Institute (JGI-PGF)"/>
            <person name="Walter F."/>
            <person name="Albersmeier A."/>
            <person name="Kalinowski J."/>
            <person name="Ruckert C."/>
        </authorList>
    </citation>
    <scope>NUCLEOTIDE SEQUENCE</scope>
    <source>
        <strain evidence="2">CGMCC 1.15085</strain>
    </source>
</reference>
<evidence type="ECO:0000259" key="1">
    <source>
        <dbReference type="PROSITE" id="PS51186"/>
    </source>
</evidence>
<dbReference type="Pfam" id="PF13302">
    <property type="entry name" value="Acetyltransf_3"/>
    <property type="match status" value="1"/>
</dbReference>
<dbReference type="PROSITE" id="PS51186">
    <property type="entry name" value="GNAT"/>
    <property type="match status" value="1"/>
</dbReference>
<dbReference type="EMBL" id="BMHI01000001">
    <property type="protein sequence ID" value="GGB19532.1"/>
    <property type="molecule type" value="Genomic_DNA"/>
</dbReference>
<reference evidence="2" key="2">
    <citation type="submission" date="2020-09" db="EMBL/GenBank/DDBJ databases">
        <authorList>
            <person name="Sun Q."/>
            <person name="Zhou Y."/>
        </authorList>
    </citation>
    <scope>NUCLEOTIDE SEQUENCE</scope>
    <source>
        <strain evidence="2">CGMCC 1.15085</strain>
    </source>
</reference>
<organism evidence="2 3">
    <name type="scientific">Flexivirga endophytica</name>
    <dbReference type="NCBI Taxonomy" id="1849103"/>
    <lineage>
        <taxon>Bacteria</taxon>
        <taxon>Bacillati</taxon>
        <taxon>Actinomycetota</taxon>
        <taxon>Actinomycetes</taxon>
        <taxon>Micrococcales</taxon>
        <taxon>Dermacoccaceae</taxon>
        <taxon>Flexivirga</taxon>
    </lineage>
</organism>
<dbReference type="AlphaFoldDB" id="A0A916SW26"/>
<proteinExistence type="predicted"/>
<comment type="caution">
    <text evidence="2">The sequence shown here is derived from an EMBL/GenBank/DDBJ whole genome shotgun (WGS) entry which is preliminary data.</text>
</comment>
<dbReference type="GO" id="GO:0016747">
    <property type="term" value="F:acyltransferase activity, transferring groups other than amino-acyl groups"/>
    <property type="evidence" value="ECO:0007669"/>
    <property type="project" value="InterPro"/>
</dbReference>
<dbReference type="RefSeq" id="WP_268235911.1">
    <property type="nucleotide sequence ID" value="NZ_BMHI01000001.1"/>
</dbReference>
<dbReference type="InterPro" id="IPR016181">
    <property type="entry name" value="Acyl_CoA_acyltransferase"/>
</dbReference>
<dbReference type="Gene3D" id="3.40.630.30">
    <property type="match status" value="1"/>
</dbReference>
<feature type="domain" description="N-acetyltransferase" evidence="1">
    <location>
        <begin position="21"/>
        <end position="167"/>
    </location>
</feature>
<protein>
    <recommendedName>
        <fullName evidence="1">N-acetyltransferase domain-containing protein</fullName>
    </recommendedName>
</protein>
<name>A0A916SW26_9MICO</name>
<gene>
    <name evidence="2" type="ORF">GCM10011492_06720</name>
</gene>
<dbReference type="Proteomes" id="UP000636793">
    <property type="component" value="Unassembled WGS sequence"/>
</dbReference>